<evidence type="ECO:0000313" key="3">
    <source>
        <dbReference type="Proteomes" id="UP001632037"/>
    </source>
</evidence>
<protein>
    <submittedName>
        <fullName evidence="2">Uncharacterized protein</fullName>
    </submittedName>
</protein>
<dbReference type="Proteomes" id="UP001632037">
    <property type="component" value="Unassembled WGS sequence"/>
</dbReference>
<dbReference type="AlphaFoldDB" id="A0ABD3FYY0"/>
<feature type="compositionally biased region" description="Acidic residues" evidence="1">
    <location>
        <begin position="293"/>
        <end position="308"/>
    </location>
</feature>
<proteinExistence type="predicted"/>
<evidence type="ECO:0000256" key="1">
    <source>
        <dbReference type="SAM" id="MobiDB-lite"/>
    </source>
</evidence>
<gene>
    <name evidence="2" type="ORF">V7S43_004145</name>
</gene>
<reference evidence="2 3" key="1">
    <citation type="submission" date="2024-09" db="EMBL/GenBank/DDBJ databases">
        <title>Genome sequencing and assembly of Phytophthora oleae, isolate VK10A, causative agent of rot of olive drupes.</title>
        <authorList>
            <person name="Conti Taguali S."/>
            <person name="Riolo M."/>
            <person name="La Spada F."/>
            <person name="Cacciola S.O."/>
            <person name="Dionisio G."/>
        </authorList>
    </citation>
    <scope>NUCLEOTIDE SEQUENCE [LARGE SCALE GENOMIC DNA]</scope>
    <source>
        <strain evidence="2 3">VK10A</strain>
    </source>
</reference>
<feature type="region of interest" description="Disordered" evidence="1">
    <location>
        <begin position="290"/>
        <end position="310"/>
    </location>
</feature>
<keyword evidence="3" id="KW-1185">Reference proteome</keyword>
<comment type="caution">
    <text evidence="2">The sequence shown here is derived from an EMBL/GenBank/DDBJ whole genome shotgun (WGS) entry which is preliminary data.</text>
</comment>
<organism evidence="2 3">
    <name type="scientific">Phytophthora oleae</name>
    <dbReference type="NCBI Taxonomy" id="2107226"/>
    <lineage>
        <taxon>Eukaryota</taxon>
        <taxon>Sar</taxon>
        <taxon>Stramenopiles</taxon>
        <taxon>Oomycota</taxon>
        <taxon>Peronosporomycetes</taxon>
        <taxon>Peronosporales</taxon>
        <taxon>Peronosporaceae</taxon>
        <taxon>Phytophthora</taxon>
    </lineage>
</organism>
<accession>A0ABD3FYY0</accession>
<dbReference type="EMBL" id="JBIMZQ010000006">
    <property type="protein sequence ID" value="KAL3670960.1"/>
    <property type="molecule type" value="Genomic_DNA"/>
</dbReference>
<sequence>MRGKESERLLNACKAEKVILERWNAIAMESVKSKSLRCTFVLQPMVAIFDNGNSTKLLKTIDTVLTENVWFSQLELFPSESRATPDKKLLTKLLSLVFGGFSPQHSQPPYRLLSSGNTDGSSQLQVVTLSCYTTESWVFGAVLSSLVLNGMTKNVSVRLDCVHSGEDHIARNKWLWLAYGAFSKRARALDTLTLLDVDCMTAGDIEAFASVVDSDHPEEVLCGCPHGRVDERVATLASGAKIRWELDAQGQPRRKSRPLSLSSAMKSVWIFCDDGSDELVNAVVPGFGRCLNEDDDENEDDDDEDDGEREMHVNHDGLVTFIEKIGSSLKNLTLDGPRTDVDENMILRCCPKLETLSLCLGFVAVQLDLKNYRTFLRQIPELNSHWDDVTAFAAGLSNQLNPIAKCTRRLRVTLNKQWSPPDFEANAEKLMQMLEKNTRLEYLEVIGPIEHEDYADRFSKYYLKPIKNSPVLFLGSIAFLSVISWLGQVQEPKKKKKEMTKPGASLCKLNQHVLSNIFMFAGERKFREVYFHSQDGGIDWDSEDEDWFARLG</sequence>
<evidence type="ECO:0000313" key="2">
    <source>
        <dbReference type="EMBL" id="KAL3670960.1"/>
    </source>
</evidence>
<name>A0ABD3FYY0_9STRA</name>